<keyword evidence="3" id="KW-1185">Reference proteome</keyword>
<accession>A0AAE0MJ03</accession>
<reference evidence="2" key="2">
    <citation type="submission" date="2023-06" db="EMBL/GenBank/DDBJ databases">
        <authorList>
            <consortium name="Lawrence Berkeley National Laboratory"/>
            <person name="Haridas S."/>
            <person name="Hensen N."/>
            <person name="Bonometti L."/>
            <person name="Westerberg I."/>
            <person name="Brannstrom I.O."/>
            <person name="Guillou S."/>
            <person name="Cros-Aarteil S."/>
            <person name="Calhoun S."/>
            <person name="Kuo A."/>
            <person name="Mondo S."/>
            <person name="Pangilinan J."/>
            <person name="Riley R."/>
            <person name="Labutti K."/>
            <person name="Andreopoulos B."/>
            <person name="Lipzen A."/>
            <person name="Chen C."/>
            <person name="Yanf M."/>
            <person name="Daum C."/>
            <person name="Ng V."/>
            <person name="Clum A."/>
            <person name="Steindorff A."/>
            <person name="Ohm R."/>
            <person name="Martin F."/>
            <person name="Silar P."/>
            <person name="Natvig D."/>
            <person name="Lalanne C."/>
            <person name="Gautier V."/>
            <person name="Ament-Velasquez S.L."/>
            <person name="Kruys A."/>
            <person name="Hutchinson M.I."/>
            <person name="Powell A.J."/>
            <person name="Barry K."/>
            <person name="Miller A.N."/>
            <person name="Grigoriev I.V."/>
            <person name="Debuchy R."/>
            <person name="Gladieux P."/>
            <person name="Thoren M.H."/>
            <person name="Johannesson H."/>
        </authorList>
    </citation>
    <scope>NUCLEOTIDE SEQUENCE</scope>
    <source>
        <strain evidence="2">SMH4131-1</strain>
    </source>
</reference>
<gene>
    <name evidence="2" type="ORF">B0T19DRAFT_125996</name>
</gene>
<organism evidence="2 3">
    <name type="scientific">Cercophora scortea</name>
    <dbReference type="NCBI Taxonomy" id="314031"/>
    <lineage>
        <taxon>Eukaryota</taxon>
        <taxon>Fungi</taxon>
        <taxon>Dikarya</taxon>
        <taxon>Ascomycota</taxon>
        <taxon>Pezizomycotina</taxon>
        <taxon>Sordariomycetes</taxon>
        <taxon>Sordariomycetidae</taxon>
        <taxon>Sordariales</taxon>
        <taxon>Lasiosphaeriaceae</taxon>
        <taxon>Cercophora</taxon>
    </lineage>
</organism>
<evidence type="ECO:0008006" key="4">
    <source>
        <dbReference type="Google" id="ProtNLM"/>
    </source>
</evidence>
<evidence type="ECO:0000256" key="1">
    <source>
        <dbReference type="SAM" id="SignalP"/>
    </source>
</evidence>
<dbReference type="AlphaFoldDB" id="A0AAE0MJ03"/>
<reference evidence="2" key="1">
    <citation type="journal article" date="2023" name="Mol. Phylogenet. Evol.">
        <title>Genome-scale phylogeny and comparative genomics of the fungal order Sordariales.</title>
        <authorList>
            <person name="Hensen N."/>
            <person name="Bonometti L."/>
            <person name="Westerberg I."/>
            <person name="Brannstrom I.O."/>
            <person name="Guillou S."/>
            <person name="Cros-Aarteil S."/>
            <person name="Calhoun S."/>
            <person name="Haridas S."/>
            <person name="Kuo A."/>
            <person name="Mondo S."/>
            <person name="Pangilinan J."/>
            <person name="Riley R."/>
            <person name="LaButti K."/>
            <person name="Andreopoulos B."/>
            <person name="Lipzen A."/>
            <person name="Chen C."/>
            <person name="Yan M."/>
            <person name="Daum C."/>
            <person name="Ng V."/>
            <person name="Clum A."/>
            <person name="Steindorff A."/>
            <person name="Ohm R.A."/>
            <person name="Martin F."/>
            <person name="Silar P."/>
            <person name="Natvig D.O."/>
            <person name="Lalanne C."/>
            <person name="Gautier V."/>
            <person name="Ament-Velasquez S.L."/>
            <person name="Kruys A."/>
            <person name="Hutchinson M.I."/>
            <person name="Powell A.J."/>
            <person name="Barry K."/>
            <person name="Miller A.N."/>
            <person name="Grigoriev I.V."/>
            <person name="Debuchy R."/>
            <person name="Gladieux P."/>
            <person name="Hiltunen Thoren M."/>
            <person name="Johannesson H."/>
        </authorList>
    </citation>
    <scope>NUCLEOTIDE SEQUENCE</scope>
    <source>
        <strain evidence="2">SMH4131-1</strain>
    </source>
</reference>
<protein>
    <recommendedName>
        <fullName evidence="4">Secreted protein</fullName>
    </recommendedName>
</protein>
<evidence type="ECO:0000313" key="2">
    <source>
        <dbReference type="EMBL" id="KAK3333438.1"/>
    </source>
</evidence>
<proteinExistence type="predicted"/>
<name>A0AAE0MJ03_9PEZI</name>
<keyword evidence="1" id="KW-0732">Signal</keyword>
<sequence length="72" mass="8133">MEFMCCLLIQLGFASLSSSCLSIRLTGGSSVARFHPVSKLRELAWRNFQSSTRRYCFVWTIAPSRLLFAGLL</sequence>
<feature type="signal peptide" evidence="1">
    <location>
        <begin position="1"/>
        <end position="22"/>
    </location>
</feature>
<dbReference type="Proteomes" id="UP001286456">
    <property type="component" value="Unassembled WGS sequence"/>
</dbReference>
<comment type="caution">
    <text evidence="2">The sequence shown here is derived from an EMBL/GenBank/DDBJ whole genome shotgun (WGS) entry which is preliminary data.</text>
</comment>
<evidence type="ECO:0000313" key="3">
    <source>
        <dbReference type="Proteomes" id="UP001286456"/>
    </source>
</evidence>
<feature type="chain" id="PRO_5041910100" description="Secreted protein" evidence="1">
    <location>
        <begin position="23"/>
        <end position="72"/>
    </location>
</feature>
<dbReference type="EMBL" id="JAUEPO010000002">
    <property type="protein sequence ID" value="KAK3333438.1"/>
    <property type="molecule type" value="Genomic_DNA"/>
</dbReference>